<organism evidence="1 2">
    <name type="scientific">Lacibacterium aquatile</name>
    <dbReference type="NCBI Taxonomy" id="1168082"/>
    <lineage>
        <taxon>Bacteria</taxon>
        <taxon>Pseudomonadati</taxon>
        <taxon>Pseudomonadota</taxon>
        <taxon>Alphaproteobacteria</taxon>
        <taxon>Rhodospirillales</taxon>
        <taxon>Rhodospirillaceae</taxon>
    </lineage>
</organism>
<dbReference type="RefSeq" id="WP_379878975.1">
    <property type="nucleotide sequence ID" value="NZ_JBHUIP010000016.1"/>
</dbReference>
<name>A0ABW5DXC3_9PROT</name>
<proteinExistence type="predicted"/>
<protein>
    <submittedName>
        <fullName evidence="1">Uncharacterized protein</fullName>
    </submittedName>
</protein>
<keyword evidence="2" id="KW-1185">Reference proteome</keyword>
<dbReference type="Proteomes" id="UP001597295">
    <property type="component" value="Unassembled WGS sequence"/>
</dbReference>
<accession>A0ABW5DXC3</accession>
<dbReference type="EMBL" id="JBHUIP010000016">
    <property type="protein sequence ID" value="MFD2265535.1"/>
    <property type="molecule type" value="Genomic_DNA"/>
</dbReference>
<gene>
    <name evidence="1" type="ORF">ACFSM5_21715</name>
</gene>
<evidence type="ECO:0000313" key="1">
    <source>
        <dbReference type="EMBL" id="MFD2265535.1"/>
    </source>
</evidence>
<sequence>MPRYEAAIFNQVVARDVQSGLKPRQLDEGWADTRYVEITATNDLDARRKLEARYPSSRGFVIQSVEQIGD</sequence>
<comment type="caution">
    <text evidence="1">The sequence shown here is derived from an EMBL/GenBank/DDBJ whole genome shotgun (WGS) entry which is preliminary data.</text>
</comment>
<reference evidence="2" key="1">
    <citation type="journal article" date="2019" name="Int. J. Syst. Evol. Microbiol.">
        <title>The Global Catalogue of Microorganisms (GCM) 10K type strain sequencing project: providing services to taxonomists for standard genome sequencing and annotation.</title>
        <authorList>
            <consortium name="The Broad Institute Genomics Platform"/>
            <consortium name="The Broad Institute Genome Sequencing Center for Infectious Disease"/>
            <person name="Wu L."/>
            <person name="Ma J."/>
        </authorList>
    </citation>
    <scope>NUCLEOTIDE SEQUENCE [LARGE SCALE GENOMIC DNA]</scope>
    <source>
        <strain evidence="2">CGMCC 1.19062</strain>
    </source>
</reference>
<evidence type="ECO:0000313" key="2">
    <source>
        <dbReference type="Proteomes" id="UP001597295"/>
    </source>
</evidence>